<dbReference type="InterPro" id="IPR036249">
    <property type="entry name" value="Thioredoxin-like_sf"/>
</dbReference>
<feature type="domain" description="UBX" evidence="4">
    <location>
        <begin position="385"/>
        <end position="467"/>
    </location>
</feature>
<comment type="caution">
    <text evidence="5">The sequence shown here is derived from an EMBL/GenBank/DDBJ whole genome shotgun (WGS) entry which is preliminary data.</text>
</comment>
<dbReference type="Gene3D" id="3.10.20.90">
    <property type="entry name" value="Phosphatidylinositol 3-kinase Catalytic Subunit, Chain A, domain 1"/>
    <property type="match status" value="1"/>
</dbReference>
<name>X6NPI1_RETFI</name>
<proteinExistence type="predicted"/>
<dbReference type="OrthoDB" id="1026733at2759"/>
<evidence type="ECO:0000256" key="2">
    <source>
        <dbReference type="ARBA" id="ARBA00022824"/>
    </source>
</evidence>
<dbReference type="SUPFAM" id="SSF52833">
    <property type="entry name" value="Thioredoxin-like"/>
    <property type="match status" value="1"/>
</dbReference>
<dbReference type="GO" id="GO:0036503">
    <property type="term" value="P:ERAD pathway"/>
    <property type="evidence" value="ECO:0007669"/>
    <property type="project" value="TreeGrafter"/>
</dbReference>
<dbReference type="GO" id="GO:0043130">
    <property type="term" value="F:ubiquitin binding"/>
    <property type="evidence" value="ECO:0007669"/>
    <property type="project" value="TreeGrafter"/>
</dbReference>
<evidence type="ECO:0000313" key="6">
    <source>
        <dbReference type="Proteomes" id="UP000023152"/>
    </source>
</evidence>
<dbReference type="OMA" id="CFNDPHA"/>
<accession>X6NPI1</accession>
<evidence type="ECO:0000256" key="1">
    <source>
        <dbReference type="ARBA" id="ARBA00004240"/>
    </source>
</evidence>
<dbReference type="Gene3D" id="1.10.8.10">
    <property type="entry name" value="DNA helicase RuvA subunit, C-terminal domain"/>
    <property type="match status" value="1"/>
</dbReference>
<dbReference type="Pfam" id="PF00789">
    <property type="entry name" value="UBX"/>
    <property type="match status" value="1"/>
</dbReference>
<dbReference type="PROSITE" id="PS50033">
    <property type="entry name" value="UBX"/>
    <property type="match status" value="1"/>
</dbReference>
<feature type="region of interest" description="Disordered" evidence="3">
    <location>
        <begin position="317"/>
        <end position="372"/>
    </location>
</feature>
<evidence type="ECO:0000313" key="5">
    <source>
        <dbReference type="EMBL" id="ETO27838.1"/>
    </source>
</evidence>
<dbReference type="AlphaFoldDB" id="X6NPI1"/>
<dbReference type="InterPro" id="IPR050730">
    <property type="entry name" value="UBX_domain-protein"/>
</dbReference>
<comment type="subcellular location">
    <subcellularLocation>
        <location evidence="1">Endoplasmic reticulum</location>
    </subcellularLocation>
</comment>
<dbReference type="GO" id="GO:0005783">
    <property type="term" value="C:endoplasmic reticulum"/>
    <property type="evidence" value="ECO:0007669"/>
    <property type="project" value="UniProtKB-SubCell"/>
</dbReference>
<dbReference type="Pfam" id="PF21021">
    <property type="entry name" value="FAF1"/>
    <property type="match status" value="1"/>
</dbReference>
<dbReference type="InterPro" id="IPR029071">
    <property type="entry name" value="Ubiquitin-like_domsf"/>
</dbReference>
<dbReference type="InterPro" id="IPR049483">
    <property type="entry name" value="FAF1_2-like_UAS"/>
</dbReference>
<dbReference type="SUPFAM" id="SSF46934">
    <property type="entry name" value="UBA-like"/>
    <property type="match status" value="1"/>
</dbReference>
<dbReference type="InterPro" id="IPR009060">
    <property type="entry name" value="UBA-like_sf"/>
</dbReference>
<keyword evidence="6" id="KW-1185">Reference proteome</keyword>
<dbReference type="Gene3D" id="3.40.30.10">
    <property type="entry name" value="Glutaredoxin"/>
    <property type="match status" value="1"/>
</dbReference>
<dbReference type="InterPro" id="IPR001012">
    <property type="entry name" value="UBX_dom"/>
</dbReference>
<sequence>MTHDPLHENKITQFKQLTNVTEDELATRYLNECNWDCEAAVGLWYQSNESMKVAVEPRERVSSGNWMYGLILRIPFLRQVKSLLCKCGRCIKALYSILQRLVEIFVSLIRGIVEAFVRRGRRRSRHGQTTNYPQCYEQFVNRYGNDATMVFQCSTFAHIRSLALQTQQCIMVYFHNQSPVDLNASDLFVRNILSDEHVVQYLTDNFISWMADLRFTESAQLFQQVMLYERGLTESDVEGVDGVWVAMLSVNPRSNAVVILDSVVIEPKKMLGMEFRMNVLDSALHKWRELQITWQQEQDEANASRLLRLQQEEEYERELREETRREKERERGKEKDRRDDEKYNSDDKDNDKDSKDDEDSETKMKSIRRIENAKTKLTPEPSFVDVSRCVKIRINLPNGKKIERLFQRTDPIEQIFYFVETHELRDANGLFIEHWELIRTLPDLHKYQKSKSTLQQLGITFPVNLFVQQVF</sequence>
<evidence type="ECO:0000256" key="3">
    <source>
        <dbReference type="SAM" id="MobiDB-lite"/>
    </source>
</evidence>
<protein>
    <recommendedName>
        <fullName evidence="4">UBX domain-containing protein</fullName>
    </recommendedName>
</protein>
<dbReference type="Proteomes" id="UP000023152">
    <property type="component" value="Unassembled WGS sequence"/>
</dbReference>
<dbReference type="Pfam" id="PF14555">
    <property type="entry name" value="UBA_4"/>
    <property type="match status" value="1"/>
</dbReference>
<dbReference type="PANTHER" id="PTHR23322:SF1">
    <property type="entry name" value="FAS-ASSOCIATED FACTOR 2"/>
    <property type="match status" value="1"/>
</dbReference>
<keyword evidence="2" id="KW-0256">Endoplasmic reticulum</keyword>
<organism evidence="5 6">
    <name type="scientific">Reticulomyxa filosa</name>
    <dbReference type="NCBI Taxonomy" id="46433"/>
    <lineage>
        <taxon>Eukaryota</taxon>
        <taxon>Sar</taxon>
        <taxon>Rhizaria</taxon>
        <taxon>Retaria</taxon>
        <taxon>Foraminifera</taxon>
        <taxon>Monothalamids</taxon>
        <taxon>Reticulomyxidae</taxon>
        <taxon>Reticulomyxa</taxon>
    </lineage>
</organism>
<gene>
    <name evidence="5" type="ORF">RFI_09295</name>
</gene>
<reference evidence="5 6" key="1">
    <citation type="journal article" date="2013" name="Curr. Biol.">
        <title>The Genome of the Foraminiferan Reticulomyxa filosa.</title>
        <authorList>
            <person name="Glockner G."/>
            <person name="Hulsmann N."/>
            <person name="Schleicher M."/>
            <person name="Noegel A.A."/>
            <person name="Eichinger L."/>
            <person name="Gallinger C."/>
            <person name="Pawlowski J."/>
            <person name="Sierra R."/>
            <person name="Euteneuer U."/>
            <person name="Pillet L."/>
            <person name="Moustafa A."/>
            <person name="Platzer M."/>
            <person name="Groth M."/>
            <person name="Szafranski K."/>
            <person name="Schliwa M."/>
        </authorList>
    </citation>
    <scope>NUCLEOTIDE SEQUENCE [LARGE SCALE GENOMIC DNA]</scope>
</reference>
<dbReference type="EMBL" id="ASPP01007009">
    <property type="protein sequence ID" value="ETO27838.1"/>
    <property type="molecule type" value="Genomic_DNA"/>
</dbReference>
<evidence type="ECO:0000259" key="4">
    <source>
        <dbReference type="PROSITE" id="PS50033"/>
    </source>
</evidence>
<dbReference type="SUPFAM" id="SSF54236">
    <property type="entry name" value="Ubiquitin-like"/>
    <property type="match status" value="1"/>
</dbReference>
<dbReference type="PANTHER" id="PTHR23322">
    <property type="entry name" value="FAS-ASSOCIATED PROTEIN"/>
    <property type="match status" value="1"/>
</dbReference>